<evidence type="ECO:0000256" key="3">
    <source>
        <dbReference type="ARBA" id="ARBA00007650"/>
    </source>
</evidence>
<dbReference type="Pfam" id="PF01043">
    <property type="entry name" value="SecA_PP_bind"/>
    <property type="match status" value="1"/>
</dbReference>
<accession>A0A1F6ARF6</accession>
<dbReference type="PANTHER" id="PTHR30612:SF0">
    <property type="entry name" value="CHLOROPLAST PROTEIN-TRANSPORTING ATPASE"/>
    <property type="match status" value="1"/>
</dbReference>
<dbReference type="InterPro" id="IPR011115">
    <property type="entry name" value="SecA_DEAD"/>
</dbReference>
<keyword evidence="14 15" id="KW-0472">Membrane</keyword>
<dbReference type="AlphaFoldDB" id="A0A1F6ARF6"/>
<dbReference type="EMBL" id="MFJR01000005">
    <property type="protein sequence ID" value="OGG27255.1"/>
    <property type="molecule type" value="Genomic_DNA"/>
</dbReference>
<dbReference type="PROSITE" id="PS01312">
    <property type="entry name" value="SECA"/>
    <property type="match status" value="1"/>
</dbReference>
<evidence type="ECO:0000256" key="12">
    <source>
        <dbReference type="ARBA" id="ARBA00022967"/>
    </source>
</evidence>
<evidence type="ECO:0000256" key="17">
    <source>
        <dbReference type="SAM" id="MobiDB-lite"/>
    </source>
</evidence>
<dbReference type="GO" id="GO:0046872">
    <property type="term" value="F:metal ion binding"/>
    <property type="evidence" value="ECO:0007669"/>
    <property type="project" value="UniProtKB-KW"/>
</dbReference>
<dbReference type="Gene3D" id="3.90.1440.10">
    <property type="entry name" value="SecA, preprotein cross-linking domain"/>
    <property type="match status" value="1"/>
</dbReference>
<evidence type="ECO:0000256" key="5">
    <source>
        <dbReference type="ARBA" id="ARBA00022475"/>
    </source>
</evidence>
<reference evidence="20 21" key="1">
    <citation type="journal article" date="2016" name="Nat. Commun.">
        <title>Thousands of microbial genomes shed light on interconnected biogeochemical processes in an aquifer system.</title>
        <authorList>
            <person name="Anantharaman K."/>
            <person name="Brown C.T."/>
            <person name="Hug L.A."/>
            <person name="Sharon I."/>
            <person name="Castelle C.J."/>
            <person name="Probst A.J."/>
            <person name="Thomas B.C."/>
            <person name="Singh A."/>
            <person name="Wilkins M.J."/>
            <person name="Karaoz U."/>
            <person name="Brodie E.L."/>
            <person name="Williams K.H."/>
            <person name="Hubbard S.S."/>
            <person name="Banfield J.F."/>
        </authorList>
    </citation>
    <scope>NUCLEOTIDE SEQUENCE [LARGE SCALE GENOMIC DNA]</scope>
</reference>
<evidence type="ECO:0000256" key="6">
    <source>
        <dbReference type="ARBA" id="ARBA00022490"/>
    </source>
</evidence>
<dbReference type="FunFam" id="3.90.1440.10:FF:000002">
    <property type="entry name" value="Protein translocase subunit SecA"/>
    <property type="match status" value="1"/>
</dbReference>
<comment type="caution">
    <text evidence="20">The sequence shown here is derived from an EMBL/GenBank/DDBJ whole genome shotgun (WGS) entry which is preliminary data.</text>
</comment>
<evidence type="ECO:0000256" key="9">
    <source>
        <dbReference type="ARBA" id="ARBA00022833"/>
    </source>
</evidence>
<keyword evidence="6 15" id="KW-0963">Cytoplasm</keyword>
<name>A0A1F6ARF6_9BACT</name>
<dbReference type="InterPro" id="IPR004027">
    <property type="entry name" value="SEC_C_motif"/>
</dbReference>
<evidence type="ECO:0000313" key="20">
    <source>
        <dbReference type="EMBL" id="OGG27255.1"/>
    </source>
</evidence>
<evidence type="ECO:0000256" key="11">
    <source>
        <dbReference type="ARBA" id="ARBA00022927"/>
    </source>
</evidence>
<sequence>MLKFLGRLFDSNEKELTRIRPLVATINSFEEKIRKIKDSDFGQKTAEFKNVLADGKTLDDILPESFALVREAAQRTIGERHFDVQMIAAICLHRGAVAEQKTGEGKTLSSIPALYLNALTGRGVHLVTVNDYLARRDCGWMGPIFHLLGLSTSAIIHDQSFIYDPSYEDKNATDWRLIHLRPVTRKEAYLSDVTYGINSEFGFDYLRDNMISESSQLAQRGFHFAVVDEVDSVLIDEARTPHIISAPDMEPTKKYYDYARIVERLGKESDFVIDEKLHTAHLTEKGISEVEKMLGVTNLYEKDFATVHHIEAALKAKTLFRKDKEYVVKDNQVVIVDEFTGRLLQGRRFSEGLHQAIEAKEGVTIQQESKTLATVSLQNYFRMYEKLSGMTGTAATEAEEFHKIYNLDVVIIPTHRPMIRHDSPDMVYKTTKAKFIAVATEIANLYKKGQPVLVGTTSIEKNELLSEILRKSGVPHELLNAKNHEGEAAIITNAGKKGAVTVATNMAGRGVDIILGGSPPSSTAQLDQYDQLMKQWKIDHEAVVKLGGLCVIGTERHESRRIDNQLRGRSGRQGDPGASRFYVALDDDIMRLFGGEQVARLMTIFKLPEDVPLEHGMVSRAIEQAQVKVEGFNFDSRKHLVEYDDVLNKQREIIYKLRRQIVAEENLKEMILDKMINQTTGLVNTYSIEGLTSGEKEKIIQEFITIVPFDPESQKNLINHLEQLKGVEDVTKFLTQIVNDTYQQKENQVGIEIMHQIEKWVGLSVVDNLWMEHLDAIDDLREGIGLRGYGQLDPLVEYKNEAFSMFERLVSSIDYEITRRIFKVQVQLSPDQIMAMRQQQQTAISQSAQQQFNKQSTGSGSKPSSQKTNLGRNDPCWCGSGKKWKKCHYPELSTS</sequence>
<feature type="binding site" evidence="15">
    <location>
        <position position="512"/>
    </location>
    <ligand>
        <name>ATP</name>
        <dbReference type="ChEBI" id="CHEBI:30616"/>
    </ligand>
</feature>
<keyword evidence="8 15" id="KW-0547">Nucleotide-binding</keyword>
<dbReference type="Gene3D" id="1.10.3060.10">
    <property type="entry name" value="Helical scaffold and wing domains of SecA"/>
    <property type="match status" value="1"/>
</dbReference>
<dbReference type="InterPro" id="IPR036670">
    <property type="entry name" value="SecA_X-link_sf"/>
</dbReference>
<dbReference type="FunFam" id="3.40.50.300:FF:000113">
    <property type="entry name" value="Preprotein translocase subunit SecA"/>
    <property type="match status" value="1"/>
</dbReference>
<dbReference type="CDD" id="cd17928">
    <property type="entry name" value="DEXDc_SecA"/>
    <property type="match status" value="1"/>
</dbReference>
<evidence type="ECO:0000256" key="10">
    <source>
        <dbReference type="ARBA" id="ARBA00022840"/>
    </source>
</evidence>
<dbReference type="InterPro" id="IPR027417">
    <property type="entry name" value="P-loop_NTPase"/>
</dbReference>
<dbReference type="GO" id="GO:0043952">
    <property type="term" value="P:protein transport by the Sec complex"/>
    <property type="evidence" value="ECO:0007669"/>
    <property type="project" value="UniProtKB-ARBA"/>
</dbReference>
<dbReference type="InterPro" id="IPR044722">
    <property type="entry name" value="SecA_SF2_C"/>
</dbReference>
<dbReference type="PANTHER" id="PTHR30612">
    <property type="entry name" value="SECA INNER MEMBRANE COMPONENT OF SEC PROTEIN SECRETION SYSTEM"/>
    <property type="match status" value="1"/>
</dbReference>
<comment type="subunit">
    <text evidence="15">Monomer and homodimer. Part of the essential Sec protein translocation apparatus which comprises SecA, SecYEG and auxiliary proteins SecDF. Other proteins may also be involved.</text>
</comment>
<evidence type="ECO:0000256" key="15">
    <source>
        <dbReference type="HAMAP-Rule" id="MF_01382"/>
    </source>
</evidence>
<evidence type="ECO:0000256" key="7">
    <source>
        <dbReference type="ARBA" id="ARBA00022723"/>
    </source>
</evidence>
<dbReference type="GO" id="GO:0008564">
    <property type="term" value="F:protein-exporting ATPase activity"/>
    <property type="evidence" value="ECO:0007669"/>
    <property type="project" value="UniProtKB-EC"/>
</dbReference>
<dbReference type="GO" id="GO:0031522">
    <property type="term" value="C:cell envelope Sec protein transport complex"/>
    <property type="evidence" value="ECO:0007669"/>
    <property type="project" value="TreeGrafter"/>
</dbReference>
<dbReference type="GO" id="GO:0017038">
    <property type="term" value="P:protein import"/>
    <property type="evidence" value="ECO:0007669"/>
    <property type="project" value="InterPro"/>
</dbReference>
<evidence type="ECO:0000259" key="19">
    <source>
        <dbReference type="PROSITE" id="PS51196"/>
    </source>
</evidence>
<dbReference type="Gene3D" id="3.40.50.300">
    <property type="entry name" value="P-loop containing nucleotide triphosphate hydrolases"/>
    <property type="match status" value="2"/>
</dbReference>
<dbReference type="NCBIfam" id="TIGR00963">
    <property type="entry name" value="secA"/>
    <property type="match status" value="1"/>
</dbReference>
<dbReference type="PROSITE" id="PS51196">
    <property type="entry name" value="SECA_MOTOR_DEAD"/>
    <property type="match status" value="1"/>
</dbReference>
<dbReference type="EC" id="7.4.2.8" evidence="15"/>
<dbReference type="NCBIfam" id="NF009538">
    <property type="entry name" value="PRK12904.1"/>
    <property type="match status" value="1"/>
</dbReference>
<keyword evidence="7" id="KW-0479">Metal-binding</keyword>
<dbReference type="GO" id="GO:0005829">
    <property type="term" value="C:cytosol"/>
    <property type="evidence" value="ECO:0007669"/>
    <property type="project" value="TreeGrafter"/>
</dbReference>
<evidence type="ECO:0000256" key="8">
    <source>
        <dbReference type="ARBA" id="ARBA00022741"/>
    </source>
</evidence>
<dbReference type="InterPro" id="IPR014018">
    <property type="entry name" value="SecA_motor_DEAD"/>
</dbReference>
<proteinExistence type="inferred from homology"/>
<dbReference type="SMART" id="SM00958">
    <property type="entry name" value="SecA_PP_bind"/>
    <property type="match status" value="1"/>
</dbReference>
<dbReference type="HAMAP" id="MF_01382">
    <property type="entry name" value="SecA"/>
    <property type="match status" value="1"/>
</dbReference>
<evidence type="ECO:0000256" key="1">
    <source>
        <dbReference type="ARBA" id="ARBA00001947"/>
    </source>
</evidence>
<organism evidence="20 21">
    <name type="scientific">Candidatus Gottesmanbacteria bacterium RIFCSPLOWO2_01_FULL_39_12b</name>
    <dbReference type="NCBI Taxonomy" id="1798388"/>
    <lineage>
        <taxon>Bacteria</taxon>
        <taxon>Candidatus Gottesmaniibacteriota</taxon>
    </lineage>
</organism>
<dbReference type="InterPro" id="IPR011130">
    <property type="entry name" value="SecA_preprotein_X-link_dom"/>
</dbReference>
<dbReference type="GO" id="GO:0005886">
    <property type="term" value="C:plasma membrane"/>
    <property type="evidence" value="ECO:0007669"/>
    <property type="project" value="UniProtKB-SubCell"/>
</dbReference>
<keyword evidence="13 15" id="KW-0811">Translocation</keyword>
<feature type="binding site" evidence="15">
    <location>
        <position position="85"/>
    </location>
    <ligand>
        <name>ATP</name>
        <dbReference type="ChEBI" id="CHEBI:30616"/>
    </ligand>
</feature>
<feature type="domain" description="SecA family profile" evidence="19">
    <location>
        <begin position="1"/>
        <end position="614"/>
    </location>
</feature>
<keyword evidence="10 15" id="KW-0067">ATP-binding</keyword>
<dbReference type="GO" id="GO:0005524">
    <property type="term" value="F:ATP binding"/>
    <property type="evidence" value="ECO:0007669"/>
    <property type="project" value="UniProtKB-UniRule"/>
</dbReference>
<keyword evidence="5 15" id="KW-1003">Cell membrane</keyword>
<dbReference type="SMART" id="SM00957">
    <property type="entry name" value="SecA_DEAD"/>
    <property type="match status" value="1"/>
</dbReference>
<keyword evidence="11 15" id="KW-0653">Protein transport</keyword>
<feature type="domain" description="Helicase ATP-binding" evidence="18">
    <location>
        <begin position="87"/>
        <end position="244"/>
    </location>
</feature>
<evidence type="ECO:0000256" key="4">
    <source>
        <dbReference type="ARBA" id="ARBA00022448"/>
    </source>
</evidence>
<dbReference type="GO" id="GO:0006605">
    <property type="term" value="P:protein targeting"/>
    <property type="evidence" value="ECO:0007669"/>
    <property type="project" value="UniProtKB-UniRule"/>
</dbReference>
<dbReference type="Pfam" id="PF21090">
    <property type="entry name" value="P-loop_SecA"/>
    <property type="match status" value="1"/>
</dbReference>
<dbReference type="SUPFAM" id="SSF52540">
    <property type="entry name" value="P-loop containing nucleoside triphosphate hydrolases"/>
    <property type="match status" value="2"/>
</dbReference>
<dbReference type="SUPFAM" id="SSF81767">
    <property type="entry name" value="Pre-protein crosslinking domain of SecA"/>
    <property type="match status" value="1"/>
</dbReference>
<dbReference type="Pfam" id="PF07517">
    <property type="entry name" value="SecA_DEAD"/>
    <property type="match status" value="1"/>
</dbReference>
<evidence type="ECO:0000313" key="21">
    <source>
        <dbReference type="Proteomes" id="UP000176609"/>
    </source>
</evidence>
<keyword evidence="12 15" id="KW-1278">Translocase</keyword>
<comment type="cofactor">
    <cofactor evidence="1">
        <name>Zn(2+)</name>
        <dbReference type="ChEBI" id="CHEBI:29105"/>
    </cofactor>
</comment>
<comment type="function">
    <text evidence="15">Part of the Sec protein translocase complex. Interacts with the SecYEG preprotein conducting channel. Has a central role in coupling the hydrolysis of ATP to the transfer of proteins into and across the cell membrane, serving as an ATP-driven molecular motor driving the stepwise translocation of polypeptide chains across the membrane.</text>
</comment>
<dbReference type="SUPFAM" id="SSF81886">
    <property type="entry name" value="Helical scaffold and wing domains of SecA"/>
    <property type="match status" value="1"/>
</dbReference>
<comment type="subcellular location">
    <subcellularLocation>
        <location evidence="15">Cell membrane</location>
        <topology evidence="15">Peripheral membrane protein</topology>
        <orientation evidence="15">Cytoplasmic side</orientation>
    </subcellularLocation>
    <subcellularLocation>
        <location evidence="15">Cytoplasm</location>
    </subcellularLocation>
    <subcellularLocation>
        <location evidence="2">Membrane</location>
        <topology evidence="2">Peripheral membrane protein</topology>
    </subcellularLocation>
    <text evidence="15">Distribution is 50-50.</text>
</comment>
<dbReference type="InterPro" id="IPR000185">
    <property type="entry name" value="SecA"/>
</dbReference>
<evidence type="ECO:0000256" key="16">
    <source>
        <dbReference type="RuleBase" id="RU003874"/>
    </source>
</evidence>
<dbReference type="InterPro" id="IPR014001">
    <property type="entry name" value="Helicase_ATP-bd"/>
</dbReference>
<dbReference type="InterPro" id="IPR020937">
    <property type="entry name" value="SecA_CS"/>
</dbReference>
<dbReference type="CDD" id="cd18803">
    <property type="entry name" value="SF2_C_secA"/>
    <property type="match status" value="1"/>
</dbReference>
<feature type="compositionally biased region" description="Polar residues" evidence="17">
    <location>
        <begin position="852"/>
        <end position="871"/>
    </location>
</feature>
<evidence type="ECO:0000256" key="2">
    <source>
        <dbReference type="ARBA" id="ARBA00004170"/>
    </source>
</evidence>
<dbReference type="GO" id="GO:0065002">
    <property type="term" value="P:intracellular protein transmembrane transport"/>
    <property type="evidence" value="ECO:0007669"/>
    <property type="project" value="UniProtKB-UniRule"/>
</dbReference>
<dbReference type="PROSITE" id="PS51192">
    <property type="entry name" value="HELICASE_ATP_BIND_1"/>
    <property type="match status" value="1"/>
</dbReference>
<evidence type="ECO:0000256" key="14">
    <source>
        <dbReference type="ARBA" id="ARBA00023136"/>
    </source>
</evidence>
<keyword evidence="9" id="KW-0862">Zinc</keyword>
<protein>
    <recommendedName>
        <fullName evidence="15 16">Protein translocase subunit SecA</fullName>
        <ecNumber evidence="15">7.4.2.8</ecNumber>
    </recommendedName>
</protein>
<keyword evidence="4 15" id="KW-0813">Transport</keyword>
<dbReference type="PRINTS" id="PR00906">
    <property type="entry name" value="SECA"/>
</dbReference>
<dbReference type="InterPro" id="IPR011116">
    <property type="entry name" value="SecA_Wing/Scaffold"/>
</dbReference>
<evidence type="ECO:0000256" key="13">
    <source>
        <dbReference type="ARBA" id="ARBA00023010"/>
    </source>
</evidence>
<dbReference type="Pfam" id="PF07516">
    <property type="entry name" value="SecA_SW"/>
    <property type="match status" value="1"/>
</dbReference>
<dbReference type="InterPro" id="IPR036266">
    <property type="entry name" value="SecA_Wing/Scaffold_sf"/>
</dbReference>
<comment type="catalytic activity">
    <reaction evidence="15">
        <text>ATP + H2O + cellular proteinSide 1 = ADP + phosphate + cellular proteinSide 2.</text>
        <dbReference type="EC" id="7.4.2.8"/>
    </reaction>
</comment>
<evidence type="ECO:0000259" key="18">
    <source>
        <dbReference type="PROSITE" id="PS51192"/>
    </source>
</evidence>
<dbReference type="Pfam" id="PF02810">
    <property type="entry name" value="SEC-C"/>
    <property type="match status" value="1"/>
</dbReference>
<gene>
    <name evidence="15" type="primary">secA</name>
    <name evidence="20" type="ORF">A2960_00345</name>
</gene>
<feature type="binding site" evidence="15">
    <location>
        <begin position="103"/>
        <end position="107"/>
    </location>
    <ligand>
        <name>ATP</name>
        <dbReference type="ChEBI" id="CHEBI:30616"/>
    </ligand>
</feature>
<feature type="region of interest" description="Disordered" evidence="17">
    <location>
        <begin position="844"/>
        <end position="884"/>
    </location>
</feature>
<dbReference type="Proteomes" id="UP000176609">
    <property type="component" value="Unassembled WGS sequence"/>
</dbReference>
<comment type="similarity">
    <text evidence="3 15 16">Belongs to the SecA family.</text>
</comment>